<reference evidence="2 3" key="1">
    <citation type="journal article" date="2013" name="Biodegradation">
        <title>Quantitative proteomic analysis of ibuprofen-degrading Patulibacter sp. strain I11.</title>
        <authorList>
            <person name="Almeida B."/>
            <person name="Kjeldal H."/>
            <person name="Lolas I."/>
            <person name="Knudsen A.D."/>
            <person name="Carvalho G."/>
            <person name="Nielsen K.L."/>
            <person name="Barreto Crespo M.T."/>
            <person name="Stensballe A."/>
            <person name="Nielsen J.L."/>
        </authorList>
    </citation>
    <scope>NUCLEOTIDE SEQUENCE [LARGE SCALE GENOMIC DNA]</scope>
    <source>
        <strain evidence="2 3">I11</strain>
    </source>
</reference>
<dbReference type="EMBL" id="AGUD01000292">
    <property type="protein sequence ID" value="EHN09402.1"/>
    <property type="molecule type" value="Genomic_DNA"/>
</dbReference>
<name>H0EA62_9ACTN</name>
<feature type="compositionally biased region" description="Basic and acidic residues" evidence="1">
    <location>
        <begin position="139"/>
        <end position="152"/>
    </location>
</feature>
<proteinExistence type="predicted"/>
<dbReference type="RefSeq" id="WP_007578172.1">
    <property type="nucleotide sequence ID" value="NZ_AGUD01000292.1"/>
</dbReference>
<protein>
    <submittedName>
        <fullName evidence="2">Chromosomal replication initiator protein DnaA</fullName>
    </submittedName>
</protein>
<keyword evidence="3" id="KW-1185">Reference proteome</keyword>
<dbReference type="AlphaFoldDB" id="H0EA62"/>
<gene>
    <name evidence="2" type="ORF">PAI11_37360</name>
</gene>
<evidence type="ECO:0000313" key="3">
    <source>
        <dbReference type="Proteomes" id="UP000005143"/>
    </source>
</evidence>
<dbReference type="Gene3D" id="3.30.300.180">
    <property type="match status" value="1"/>
</dbReference>
<comment type="caution">
    <text evidence="2">The sequence shown here is derived from an EMBL/GenBank/DDBJ whole genome shotgun (WGS) entry which is preliminary data.</text>
</comment>
<feature type="compositionally biased region" description="Low complexity" evidence="1">
    <location>
        <begin position="165"/>
        <end position="174"/>
    </location>
</feature>
<dbReference type="OrthoDB" id="3483941at2"/>
<sequence>MGWAKFDDRFSEHRKTRRLWRTAPAAVGLLTMAITYSAAHETDGVIDRDWFEEHCILAQLDADATIAALVDVGFLEQLDEETLQVHDYLDYQPSREKEQQRRAAEADRKARGRDAQKKGRRGTSPGGHDDPSGGTPAGHDPDRPRTPPDVRPESSGPDPTRPDPSRAATAAASHADAHEAAGDPPPGGGGGDLPVPMAWAPARQALARCWPSDSIEQHRRGICDELRKEGDRDRPPIDWGRLGEQLEQLIADGTCQAITPLEALRFGLGQRRPPFAGDRRRTSRPATTGQPKAVALPAEAAAAAGFWPAILADARARIGDAAWDTWLSVMRPIAVDADVVTVTCPSHAASWIADRLVPTLEAAATRTGYELRFVRPEHVATATAATA</sequence>
<feature type="region of interest" description="Disordered" evidence="1">
    <location>
        <begin position="89"/>
        <end position="197"/>
    </location>
</feature>
<evidence type="ECO:0000313" key="2">
    <source>
        <dbReference type="EMBL" id="EHN09402.1"/>
    </source>
</evidence>
<organism evidence="2 3">
    <name type="scientific">Patulibacter medicamentivorans</name>
    <dbReference type="NCBI Taxonomy" id="1097667"/>
    <lineage>
        <taxon>Bacteria</taxon>
        <taxon>Bacillati</taxon>
        <taxon>Actinomycetota</taxon>
        <taxon>Thermoleophilia</taxon>
        <taxon>Solirubrobacterales</taxon>
        <taxon>Patulibacteraceae</taxon>
        <taxon>Patulibacter</taxon>
    </lineage>
</organism>
<feature type="compositionally biased region" description="Basic and acidic residues" evidence="1">
    <location>
        <begin position="89"/>
        <end position="117"/>
    </location>
</feature>
<dbReference type="Proteomes" id="UP000005143">
    <property type="component" value="Unassembled WGS sequence"/>
</dbReference>
<accession>H0EA62</accession>
<dbReference type="InterPro" id="IPR038454">
    <property type="entry name" value="DnaA_N_sf"/>
</dbReference>
<evidence type="ECO:0000256" key="1">
    <source>
        <dbReference type="SAM" id="MobiDB-lite"/>
    </source>
</evidence>